<evidence type="ECO:0000313" key="2">
    <source>
        <dbReference type="EMBL" id="CAE7279224.1"/>
    </source>
</evidence>
<reference evidence="2" key="1">
    <citation type="submission" date="2021-02" db="EMBL/GenBank/DDBJ databases">
        <authorList>
            <person name="Dougan E. K."/>
            <person name="Rhodes N."/>
            <person name="Thang M."/>
            <person name="Chan C."/>
        </authorList>
    </citation>
    <scope>NUCLEOTIDE SEQUENCE</scope>
</reference>
<gene>
    <name evidence="2" type="ORF">SNAT2548_LOCUS14805</name>
</gene>
<dbReference type="OrthoDB" id="435089at2759"/>
<keyword evidence="3" id="KW-1185">Reference proteome</keyword>
<protein>
    <submittedName>
        <fullName evidence="2">Uncharacterized protein</fullName>
    </submittedName>
</protein>
<dbReference type="EMBL" id="CAJNDS010001780">
    <property type="protein sequence ID" value="CAE7279224.1"/>
    <property type="molecule type" value="Genomic_DNA"/>
</dbReference>
<dbReference type="Proteomes" id="UP000604046">
    <property type="component" value="Unassembled WGS sequence"/>
</dbReference>
<comment type="caution">
    <text evidence="2">The sequence shown here is derived from an EMBL/GenBank/DDBJ whole genome shotgun (WGS) entry which is preliminary data.</text>
</comment>
<evidence type="ECO:0000313" key="3">
    <source>
        <dbReference type="Proteomes" id="UP000604046"/>
    </source>
</evidence>
<evidence type="ECO:0000256" key="1">
    <source>
        <dbReference type="SAM" id="MobiDB-lite"/>
    </source>
</evidence>
<dbReference type="AlphaFoldDB" id="A0A812NAZ2"/>
<name>A0A812NAZ2_9DINO</name>
<proteinExistence type="predicted"/>
<feature type="region of interest" description="Disordered" evidence="1">
    <location>
        <begin position="197"/>
        <end position="220"/>
    </location>
</feature>
<sequence length="220" mass="24967">MSVFYYQLPTFALILPMRFSTALLVDVAFDIGASAISEYKALWDSFVDERNLVASDTANRAWHTAQAWVMAEAELAIINSTIVTIVVAAVRTRKDLTETQKAALDEVMKDEAEVGKEVLISYRDSPPEMKRKSLIDFTRFERVFGRRNSGEVPMTECAFSKHCENTLGLTDEEMTEWWKEPQDDISNRSEKENFVENRLVEGSGDIKAPNSSPLKPTKRF</sequence>
<organism evidence="2 3">
    <name type="scientific">Symbiodinium natans</name>
    <dbReference type="NCBI Taxonomy" id="878477"/>
    <lineage>
        <taxon>Eukaryota</taxon>
        <taxon>Sar</taxon>
        <taxon>Alveolata</taxon>
        <taxon>Dinophyceae</taxon>
        <taxon>Suessiales</taxon>
        <taxon>Symbiodiniaceae</taxon>
        <taxon>Symbiodinium</taxon>
    </lineage>
</organism>
<accession>A0A812NAZ2</accession>